<proteinExistence type="predicted"/>
<evidence type="ECO:0000313" key="1">
    <source>
        <dbReference type="EMBL" id="KPA87061.1"/>
    </source>
</evidence>
<dbReference type="Proteomes" id="UP000037931">
    <property type="component" value="Unassembled WGS sequence"/>
</dbReference>
<gene>
    <name evidence="1" type="ORF">PF66_06406</name>
</gene>
<dbReference type="OrthoDB" id="8614104at2"/>
<dbReference type="PIRSF" id="PIRSF034565">
    <property type="entry name" value="UCP034565"/>
    <property type="match status" value="1"/>
</dbReference>
<dbReference type="EMBL" id="JSYZ01000054">
    <property type="protein sequence ID" value="KPA87061.1"/>
    <property type="molecule type" value="Genomic_DNA"/>
</dbReference>
<protein>
    <recommendedName>
        <fullName evidence="3">Phage Mu protein F like protein</fullName>
    </recommendedName>
</protein>
<comment type="caution">
    <text evidence="1">The sequence shown here is derived from an EMBL/GenBank/DDBJ whole genome shotgun (WGS) entry which is preliminary data.</text>
</comment>
<organism evidence="1 2">
    <name type="scientific">Pseudomonas asplenii</name>
    <dbReference type="NCBI Taxonomy" id="53407"/>
    <lineage>
        <taxon>Bacteria</taxon>
        <taxon>Pseudomonadati</taxon>
        <taxon>Pseudomonadota</taxon>
        <taxon>Gammaproteobacteria</taxon>
        <taxon>Pseudomonadales</taxon>
        <taxon>Pseudomonadaceae</taxon>
        <taxon>Pseudomonas</taxon>
    </lineage>
</organism>
<dbReference type="PATRIC" id="fig|50340.43.peg.5085"/>
<dbReference type="AlphaFoldDB" id="A0A0N0E106"/>
<dbReference type="InterPro" id="IPR017029">
    <property type="entry name" value="Phage_head_put"/>
</dbReference>
<accession>A0A0N0E106</accession>
<dbReference type="RefSeq" id="WP_054064859.1">
    <property type="nucleotide sequence ID" value="NZ_JSYZ01000054.1"/>
</dbReference>
<evidence type="ECO:0008006" key="3">
    <source>
        <dbReference type="Google" id="ProtNLM"/>
    </source>
</evidence>
<dbReference type="STRING" id="50340.PF66_06406"/>
<reference evidence="1 2" key="1">
    <citation type="journal article" date="2015" name="PLoS ONE">
        <title>Rice-Infecting Pseudomonas Genomes Are Highly Accessorized and Harbor Multiple Putative Virulence Mechanisms to Cause Sheath Brown Rot.</title>
        <authorList>
            <person name="Quibod I.L."/>
            <person name="Grande G."/>
            <person name="Oreiro E.G."/>
            <person name="Borja F.N."/>
            <person name="Dossa G.S."/>
            <person name="Mauleon R."/>
            <person name="Cruz C.V."/>
            <person name="Oliva R."/>
        </authorList>
    </citation>
    <scope>NUCLEOTIDE SEQUENCE [LARGE SCALE GENOMIC DNA]</scope>
    <source>
        <strain evidence="1 2">IRRI 6609</strain>
    </source>
</reference>
<name>A0A0N0E106_9PSED</name>
<sequence length="370" mass="41554">MATVNEILQDEHIAHAVSLERYKLGVVRRIIAQLNRSDASLSAALTEALERMPAELFTVERLELLLDEVRAVNAQAYDQVFKALNADLQELAGYEANWQQTLFQHALPEPVLVRFPLVSIGSEQAYAAAMSRPFQGRLLRDWGKQVGAERMVKIRNAIRSGYLEGRTTDQIIRSIRGTRAAGYADGFLERPRKDLAAVVQTAVSHTAATAREQFAVANSEILKAEDWLSTLDTKTSTDCIIRDKLSYEVGTHKPIGHKVPWLQGPGRIHFCCRSTSTPRTKSWRELGIPVDEMTPSQRASMDGQVPGDTTYTTWLERQSDARKAQVLGPMRYQLYKDGKNLEDFYSPTGEWLTLEQIKQQDSQAFAKMGS</sequence>
<keyword evidence="2" id="KW-1185">Reference proteome</keyword>
<evidence type="ECO:0000313" key="2">
    <source>
        <dbReference type="Proteomes" id="UP000037931"/>
    </source>
</evidence>